<feature type="domain" description="AMP-binding enzyme C-terminal" evidence="2">
    <location>
        <begin position="429"/>
        <end position="504"/>
    </location>
</feature>
<comment type="caution">
    <text evidence="3">The sequence shown here is derived from an EMBL/GenBank/DDBJ whole genome shotgun (WGS) entry which is preliminary data.</text>
</comment>
<dbReference type="Proteomes" id="UP000048984">
    <property type="component" value="Unassembled WGS sequence"/>
</dbReference>
<dbReference type="InterPro" id="IPR042099">
    <property type="entry name" value="ANL_N_sf"/>
</dbReference>
<dbReference type="InterPro" id="IPR000873">
    <property type="entry name" value="AMP-dep_synth/lig_dom"/>
</dbReference>
<keyword evidence="4" id="KW-1185">Reference proteome</keyword>
<dbReference type="Pfam" id="PF00501">
    <property type="entry name" value="AMP-binding"/>
    <property type="match status" value="1"/>
</dbReference>
<organism evidence="3 4">
    <name type="scientific">Prosthecodimorpha hirschii</name>
    <dbReference type="NCBI Taxonomy" id="665126"/>
    <lineage>
        <taxon>Bacteria</taxon>
        <taxon>Pseudomonadati</taxon>
        <taxon>Pseudomonadota</taxon>
        <taxon>Alphaproteobacteria</taxon>
        <taxon>Hyphomicrobiales</taxon>
        <taxon>Ancalomicrobiaceae</taxon>
        <taxon>Prosthecodimorpha</taxon>
    </lineage>
</organism>
<dbReference type="PROSITE" id="PS00455">
    <property type="entry name" value="AMP_BINDING"/>
    <property type="match status" value="1"/>
</dbReference>
<dbReference type="GO" id="GO:0016878">
    <property type="term" value="F:acid-thiol ligase activity"/>
    <property type="evidence" value="ECO:0007669"/>
    <property type="project" value="UniProtKB-ARBA"/>
</dbReference>
<dbReference type="AlphaFoldDB" id="A0A0P6VJR7"/>
<dbReference type="InterPro" id="IPR025110">
    <property type="entry name" value="AMP-bd_C"/>
</dbReference>
<reference evidence="3 4" key="2">
    <citation type="submission" date="2015-10" db="EMBL/GenBank/DDBJ databases">
        <title>Draft Genome Sequence of Prosthecomicrobium hirschii ATCC 27832.</title>
        <authorList>
            <person name="Daniel J."/>
            <person name="Givan S.A."/>
            <person name="Brun Y.V."/>
            <person name="Brown P.J."/>
        </authorList>
    </citation>
    <scope>NUCLEOTIDE SEQUENCE [LARGE SCALE GENOMIC DNA]</scope>
    <source>
        <strain evidence="3 4">16</strain>
    </source>
</reference>
<evidence type="ECO:0000259" key="2">
    <source>
        <dbReference type="Pfam" id="PF13193"/>
    </source>
</evidence>
<dbReference type="InterPro" id="IPR020845">
    <property type="entry name" value="AMP-binding_CS"/>
</dbReference>
<evidence type="ECO:0000313" key="4">
    <source>
        <dbReference type="Proteomes" id="UP000048984"/>
    </source>
</evidence>
<dbReference type="Gene3D" id="3.40.50.12780">
    <property type="entry name" value="N-terminal domain of ligase-like"/>
    <property type="match status" value="1"/>
</dbReference>
<name>A0A0P6VJR7_9HYPH</name>
<dbReference type="Gene3D" id="3.30.300.30">
    <property type="match status" value="1"/>
</dbReference>
<dbReference type="Pfam" id="PF13193">
    <property type="entry name" value="AMP-binding_C"/>
    <property type="match status" value="1"/>
</dbReference>
<feature type="domain" description="AMP-dependent synthetase/ligase" evidence="1">
    <location>
        <begin position="21"/>
        <end position="369"/>
    </location>
</feature>
<evidence type="ECO:0000313" key="3">
    <source>
        <dbReference type="EMBL" id="KPL52259.1"/>
    </source>
</evidence>
<sequence length="539" mass="59903">MVYHLDPRMPPREACVQRHQLERWAAEQPDKVFAIFMDGTSWTYAETLRQAIVTANALRALGVRQGERVLCWLPNSADCLKAWFGLNFLGAVFVPINLAYRGNLLRHAVKLSEARLGIIHADLHQRLGEVDLGLLQEIVVIGGEARPVPGLTVHGADRFASEDETPPELERPIAPWDMQSIIFTSGTTGPSKGVMSSYMHLYSMSKSAPFLSADDRYMVNLPMFHSGGVMPVTAMLIHGGSIVVVEAFNTEAFWPTVRKTGITTVVLLGVMGGFLLKRPPSPDDKNHTLRTCTYVPLNETAPQFHERFGTEIHTHFNMTEICMPIVSAPNPTALGSAGRVRDGVEVRIVDENDCEVPVGAVGELVLRTECPWALNHGYSGNPEATVRAWRNGWFHTGDGFRRDADGNFFFVDRLKDAIRRRGENISSFEVESELLAHPSVREAAAVAVKNEIAEDEVLAVVALREGMSLDPVELIEFLRPRMPHFMIPRYVRVVDALPRTPTSKIEKFKLRDEGLAADAWDREAAGIQVKREKIGQQSA</sequence>
<dbReference type="SUPFAM" id="SSF56801">
    <property type="entry name" value="Acetyl-CoA synthetase-like"/>
    <property type="match status" value="1"/>
</dbReference>
<protein>
    <submittedName>
        <fullName evidence="3">AMP-dependent synthetase</fullName>
    </submittedName>
</protein>
<dbReference type="RefSeq" id="WP_054358422.1">
    <property type="nucleotide sequence ID" value="NZ_LJYW01000001.1"/>
</dbReference>
<accession>A0A0P6VJR7</accession>
<dbReference type="PANTHER" id="PTHR43767:SF1">
    <property type="entry name" value="NONRIBOSOMAL PEPTIDE SYNTHASE PES1 (EUROFUNG)-RELATED"/>
    <property type="match status" value="1"/>
</dbReference>
<proteinExistence type="predicted"/>
<gene>
    <name evidence="3" type="ORF">ABB55_08450</name>
</gene>
<dbReference type="PANTHER" id="PTHR43767">
    <property type="entry name" value="LONG-CHAIN-FATTY-ACID--COA LIGASE"/>
    <property type="match status" value="1"/>
</dbReference>
<evidence type="ECO:0000259" key="1">
    <source>
        <dbReference type="Pfam" id="PF00501"/>
    </source>
</evidence>
<reference evidence="3 4" key="1">
    <citation type="submission" date="2015-09" db="EMBL/GenBank/DDBJ databases">
        <authorList>
            <person name="Jackson K.R."/>
            <person name="Lunt B.L."/>
            <person name="Fisher J.N.B."/>
            <person name="Gardner A.V."/>
            <person name="Bailey M.E."/>
            <person name="Deus L.M."/>
            <person name="Earl A.S."/>
            <person name="Gibby P.D."/>
            <person name="Hartmann K.A."/>
            <person name="Liu J.E."/>
            <person name="Manci A.M."/>
            <person name="Nielsen D.A."/>
            <person name="Solomon M.B."/>
            <person name="Breakwell D.P."/>
            <person name="Burnett S.H."/>
            <person name="Grose J.H."/>
        </authorList>
    </citation>
    <scope>NUCLEOTIDE SEQUENCE [LARGE SCALE GENOMIC DNA]</scope>
    <source>
        <strain evidence="3 4">16</strain>
    </source>
</reference>
<dbReference type="InterPro" id="IPR045851">
    <property type="entry name" value="AMP-bd_C_sf"/>
</dbReference>
<dbReference type="STRING" id="665126.ABB55_08450"/>
<dbReference type="InterPro" id="IPR050237">
    <property type="entry name" value="ATP-dep_AMP-bd_enzyme"/>
</dbReference>
<dbReference type="EMBL" id="LJYW01000001">
    <property type="protein sequence ID" value="KPL52259.1"/>
    <property type="molecule type" value="Genomic_DNA"/>
</dbReference>